<dbReference type="eggNOG" id="COG1917">
    <property type="taxonomic scope" value="Bacteria"/>
</dbReference>
<proteinExistence type="predicted"/>
<dbReference type="PANTHER" id="PTHR43698">
    <property type="entry name" value="RIBD C-TERMINAL DOMAIN CONTAINING PROTEIN"/>
    <property type="match status" value="1"/>
</dbReference>
<dbReference type="PANTHER" id="PTHR43698:SF1">
    <property type="entry name" value="BLL4564 PROTEIN"/>
    <property type="match status" value="1"/>
</dbReference>
<dbReference type="AlphaFoldDB" id="A1B704"/>
<dbReference type="InterPro" id="IPR014710">
    <property type="entry name" value="RmlC-like_jellyroll"/>
</dbReference>
<gene>
    <name evidence="2" type="ordered locus">Pden_3217</name>
</gene>
<dbReference type="Gene3D" id="2.60.120.10">
    <property type="entry name" value="Jelly Rolls"/>
    <property type="match status" value="1"/>
</dbReference>
<dbReference type="KEGG" id="pde:Pden_3217"/>
<evidence type="ECO:0000313" key="3">
    <source>
        <dbReference type="Proteomes" id="UP000000361"/>
    </source>
</evidence>
<evidence type="ECO:0000313" key="2">
    <source>
        <dbReference type="EMBL" id="ABL71298.1"/>
    </source>
</evidence>
<dbReference type="EnsemblBacteria" id="ABL71298">
    <property type="protein sequence ID" value="ABL71298"/>
    <property type="gene ID" value="Pden_3217"/>
</dbReference>
<sequence>MRITKAGTQPSQPAPAEYFTGTVRVDPVFATDAPARGKGANVTFEPGARTHWHRHPLGQTLIVIQGKGLVQSWGGPVETVTAGDCIWFAPDEKHWHSAAPDTAMSHLAIAGVLDGNSVEWLEPVGDDIYFATKRKQYKSSI</sequence>
<dbReference type="Proteomes" id="UP000000361">
    <property type="component" value="Chromosome 2"/>
</dbReference>
<dbReference type="SUPFAM" id="SSF51182">
    <property type="entry name" value="RmlC-like cupins"/>
    <property type="match status" value="1"/>
</dbReference>
<reference evidence="3" key="1">
    <citation type="submission" date="2006-12" db="EMBL/GenBank/DDBJ databases">
        <title>Complete sequence of chromosome 2 of Paracoccus denitrificans PD1222.</title>
        <authorList>
            <person name="Copeland A."/>
            <person name="Lucas S."/>
            <person name="Lapidus A."/>
            <person name="Barry K."/>
            <person name="Detter J.C."/>
            <person name="Glavina del Rio T."/>
            <person name="Hammon N."/>
            <person name="Israni S."/>
            <person name="Dalin E."/>
            <person name="Tice H."/>
            <person name="Pitluck S."/>
            <person name="Munk A.C."/>
            <person name="Brettin T."/>
            <person name="Bruce D."/>
            <person name="Han C."/>
            <person name="Tapia R."/>
            <person name="Gilna P."/>
            <person name="Schmutz J."/>
            <person name="Larimer F."/>
            <person name="Land M."/>
            <person name="Hauser L."/>
            <person name="Kyrpides N."/>
            <person name="Lykidis A."/>
            <person name="Spiro S."/>
            <person name="Richardson D.J."/>
            <person name="Moir J.W.B."/>
            <person name="Ferguson S.J."/>
            <person name="van Spanning R.J.M."/>
            <person name="Richardson P."/>
        </authorList>
    </citation>
    <scope>NUCLEOTIDE SEQUENCE [LARGE SCALE GENOMIC DNA]</scope>
    <source>
        <strain evidence="3">Pd 1222</strain>
    </source>
</reference>
<dbReference type="CDD" id="cd02233">
    <property type="entry name" value="cupin_HNL-like"/>
    <property type="match status" value="1"/>
</dbReference>
<dbReference type="EMBL" id="CP000490">
    <property type="protein sequence ID" value="ABL71298.1"/>
    <property type="molecule type" value="Genomic_DNA"/>
</dbReference>
<dbReference type="OrthoDB" id="7507676at2"/>
<dbReference type="InterPro" id="IPR047263">
    <property type="entry name" value="HNL-like_cupin"/>
</dbReference>
<evidence type="ECO:0000259" key="1">
    <source>
        <dbReference type="Pfam" id="PF07883"/>
    </source>
</evidence>
<dbReference type="Pfam" id="PF07883">
    <property type="entry name" value="Cupin_2"/>
    <property type="match status" value="1"/>
</dbReference>
<keyword evidence="3" id="KW-1185">Reference proteome</keyword>
<protein>
    <submittedName>
        <fullName evidence="2">Cupin 2, conserved barrel domain protein</fullName>
    </submittedName>
</protein>
<dbReference type="RefSeq" id="WP_011749483.1">
    <property type="nucleotide sequence ID" value="NC_008687.1"/>
</dbReference>
<dbReference type="InterPro" id="IPR011051">
    <property type="entry name" value="RmlC_Cupin_sf"/>
</dbReference>
<dbReference type="InterPro" id="IPR013096">
    <property type="entry name" value="Cupin_2"/>
</dbReference>
<organism evidence="2 3">
    <name type="scientific">Paracoccus denitrificans (strain Pd 1222)</name>
    <dbReference type="NCBI Taxonomy" id="318586"/>
    <lineage>
        <taxon>Bacteria</taxon>
        <taxon>Pseudomonadati</taxon>
        <taxon>Pseudomonadota</taxon>
        <taxon>Alphaproteobacteria</taxon>
        <taxon>Rhodobacterales</taxon>
        <taxon>Paracoccaceae</taxon>
        <taxon>Paracoccus</taxon>
    </lineage>
</organism>
<dbReference type="HOGENOM" id="CLU_072993_1_4_5"/>
<name>A1B704_PARDP</name>
<dbReference type="GeneID" id="93452889"/>
<dbReference type="STRING" id="318586.Pden_3217"/>
<feature type="domain" description="Cupin type-2" evidence="1">
    <location>
        <begin position="42"/>
        <end position="108"/>
    </location>
</feature>
<accession>A1B704</accession>